<dbReference type="STRING" id="1802479.A2Y68_02460"/>
<comment type="caution">
    <text evidence="7">The sequence shown here is derived from an EMBL/GenBank/DDBJ whole genome shotgun (WGS) entry which is preliminary data.</text>
</comment>
<comment type="similarity">
    <text evidence="1">Belongs to the universal ribosomal protein uS9 family.</text>
</comment>
<evidence type="ECO:0000256" key="6">
    <source>
        <dbReference type="SAM" id="MobiDB-lite"/>
    </source>
</evidence>
<dbReference type="GO" id="GO:0003735">
    <property type="term" value="F:structural constituent of ribosome"/>
    <property type="evidence" value="ECO:0007669"/>
    <property type="project" value="InterPro"/>
</dbReference>
<dbReference type="Gene3D" id="3.30.230.10">
    <property type="match status" value="1"/>
</dbReference>
<dbReference type="PANTHER" id="PTHR21569">
    <property type="entry name" value="RIBOSOMAL PROTEIN S9"/>
    <property type="match status" value="1"/>
</dbReference>
<accession>A0A1F7X6F3</accession>
<evidence type="ECO:0000256" key="3">
    <source>
        <dbReference type="ARBA" id="ARBA00023274"/>
    </source>
</evidence>
<evidence type="ECO:0000256" key="2">
    <source>
        <dbReference type="ARBA" id="ARBA00022980"/>
    </source>
</evidence>
<gene>
    <name evidence="7" type="ORF">A2Y68_02460</name>
</gene>
<name>A0A1F7X6F3_9BACT</name>
<evidence type="ECO:0000313" key="7">
    <source>
        <dbReference type="EMBL" id="OGM10279.1"/>
    </source>
</evidence>
<dbReference type="EMBL" id="MGFR01000001">
    <property type="protein sequence ID" value="OGM10279.1"/>
    <property type="molecule type" value="Genomic_DNA"/>
</dbReference>
<keyword evidence="3" id="KW-0687">Ribonucleoprotein</keyword>
<evidence type="ECO:0000256" key="4">
    <source>
        <dbReference type="ARBA" id="ARBA00035259"/>
    </source>
</evidence>
<feature type="compositionally biased region" description="Basic residues" evidence="6">
    <location>
        <begin position="126"/>
        <end position="136"/>
    </location>
</feature>
<dbReference type="AlphaFoldDB" id="A0A1F7X6F3"/>
<dbReference type="SUPFAM" id="SSF54211">
    <property type="entry name" value="Ribosomal protein S5 domain 2-like"/>
    <property type="match status" value="1"/>
</dbReference>
<evidence type="ECO:0000313" key="8">
    <source>
        <dbReference type="Proteomes" id="UP000176778"/>
    </source>
</evidence>
<evidence type="ECO:0000256" key="1">
    <source>
        <dbReference type="ARBA" id="ARBA00005251"/>
    </source>
</evidence>
<dbReference type="PANTHER" id="PTHR21569:SF1">
    <property type="entry name" value="SMALL RIBOSOMAL SUBUNIT PROTEIN US9M"/>
    <property type="match status" value="1"/>
</dbReference>
<dbReference type="InterPro" id="IPR000754">
    <property type="entry name" value="Ribosomal_uS9"/>
</dbReference>
<reference evidence="7 8" key="1">
    <citation type="journal article" date="2016" name="Nat. Commun.">
        <title>Thousands of microbial genomes shed light on interconnected biogeochemical processes in an aquifer system.</title>
        <authorList>
            <person name="Anantharaman K."/>
            <person name="Brown C.T."/>
            <person name="Hug L.A."/>
            <person name="Sharon I."/>
            <person name="Castelle C.J."/>
            <person name="Probst A.J."/>
            <person name="Thomas B.C."/>
            <person name="Singh A."/>
            <person name="Wilkins M.J."/>
            <person name="Karaoz U."/>
            <person name="Brodie E.L."/>
            <person name="Williams K.H."/>
            <person name="Hubbard S.S."/>
            <person name="Banfield J.F."/>
        </authorList>
    </citation>
    <scope>NUCLEOTIDE SEQUENCE [LARGE SCALE GENOMIC DNA]</scope>
</reference>
<keyword evidence="2 7" id="KW-0689">Ribosomal protein</keyword>
<dbReference type="GO" id="GO:0003723">
    <property type="term" value="F:RNA binding"/>
    <property type="evidence" value="ECO:0007669"/>
    <property type="project" value="TreeGrafter"/>
</dbReference>
<dbReference type="InterPro" id="IPR014721">
    <property type="entry name" value="Ribsml_uS5_D2-typ_fold_subgr"/>
</dbReference>
<organism evidence="7 8">
    <name type="scientific">Candidatus Woesebacteria bacterium RBG_13_46_13</name>
    <dbReference type="NCBI Taxonomy" id="1802479"/>
    <lineage>
        <taxon>Bacteria</taxon>
        <taxon>Candidatus Woeseibacteriota</taxon>
    </lineage>
</organism>
<dbReference type="GO" id="GO:0015935">
    <property type="term" value="C:small ribosomal subunit"/>
    <property type="evidence" value="ECO:0007669"/>
    <property type="project" value="TreeGrafter"/>
</dbReference>
<dbReference type="Proteomes" id="UP000176778">
    <property type="component" value="Unassembled WGS sequence"/>
</dbReference>
<dbReference type="GO" id="GO:0006412">
    <property type="term" value="P:translation"/>
    <property type="evidence" value="ECO:0007669"/>
    <property type="project" value="InterPro"/>
</dbReference>
<protein>
    <recommendedName>
        <fullName evidence="4">Small ribosomal subunit protein uS9</fullName>
    </recommendedName>
    <alternativeName>
        <fullName evidence="5">30S ribosomal protein S9</fullName>
    </alternativeName>
</protein>
<evidence type="ECO:0000256" key="5">
    <source>
        <dbReference type="ARBA" id="ARBA00035523"/>
    </source>
</evidence>
<sequence length="136" mass="15407">MAKTKKQTYISAVGKRKTASARVRLYKGKGENMVNALPMEKYFPGKVNLAHWQKPFVLTETLDKYYVSVKVTGSGKEAQLEAMVLGIARAFSEANTEKFRLTLKKAGLVKRDSRKRQRRMVGTGGKSRRKKQSPKR</sequence>
<dbReference type="InterPro" id="IPR020568">
    <property type="entry name" value="Ribosomal_Su5_D2-typ_SF"/>
</dbReference>
<dbReference type="Pfam" id="PF00380">
    <property type="entry name" value="Ribosomal_S9"/>
    <property type="match status" value="1"/>
</dbReference>
<feature type="region of interest" description="Disordered" evidence="6">
    <location>
        <begin position="110"/>
        <end position="136"/>
    </location>
</feature>
<proteinExistence type="inferred from homology"/>